<accession>J9DUW3</accession>
<evidence type="ECO:0000313" key="2">
    <source>
        <dbReference type="EMBL" id="EJW05052.1"/>
    </source>
</evidence>
<dbReference type="InParanoid" id="J9DUW3"/>
<name>J9DUW3_EDHAE</name>
<feature type="region of interest" description="Disordered" evidence="1">
    <location>
        <begin position="215"/>
        <end position="235"/>
    </location>
</feature>
<dbReference type="VEuPathDB" id="MicrosporidiaDB:EDEG_00833"/>
<dbReference type="HOGENOM" id="CLU_306292_0_0_1"/>
<feature type="compositionally biased region" description="Low complexity" evidence="1">
    <location>
        <begin position="222"/>
        <end position="233"/>
    </location>
</feature>
<gene>
    <name evidence="2" type="ORF">EDEG_00833</name>
</gene>
<reference evidence="3" key="2">
    <citation type="submission" date="2015-07" db="EMBL/GenBank/DDBJ databases">
        <title>Contrasting host-pathogen interactions and genome evolution in two generalist and specialist microsporidian pathogens of mosquitoes.</title>
        <authorList>
            <consortium name="The Broad Institute Genomics Platform"/>
            <consortium name="The Broad Institute Genome Sequencing Center for Infectious Disease"/>
            <person name="Cuomo C.A."/>
            <person name="Sanscrainte N.D."/>
            <person name="Goldberg J.M."/>
            <person name="Heiman D."/>
            <person name="Young S."/>
            <person name="Zeng Q."/>
            <person name="Becnel J.J."/>
            <person name="Birren B.W."/>
        </authorList>
    </citation>
    <scope>NUCLEOTIDE SEQUENCE [LARGE SCALE GENOMIC DNA]</scope>
    <source>
        <strain evidence="3">USNM 41457</strain>
    </source>
</reference>
<sequence length="967" mass="111866">MMTDDYKADDPQTQQKLLLHFFNDRRNIQSTKDALKIYTKHDIIFGKNFNIPIAKSLLEMYSDSKFKGLCKNVLLHAFGQNKGVISEMSSLKHLLIPFICDNFVFISKVYDIKFLLDFFKDNEIVCGRKDYKQNFQSSEDLFYRLLYVCVKNVSNWKVLTQIFAANVYSDDLENNGDNSTDSLTAILKSNSASDFQNNLEQSMLNENKNIEQNTDKKEIILNKKSNNNDSSTKGTMDVSKNLSKINEMIINIFKIVINYINQKNIENTYIPKIYAEILKYNRRNLLSPSGNIPFKPFHIPNLTEYLVETLTSEDPIDISEIIDACDYNFLPKYVNFVNEVIKNYSETQNFNHYKVLLKIQRIVGLPYLYTKIKSFNLDVSKFLSVFRKSRNCDLSVFLDVFDEETAEFSFAIFPAIASYCTDKNGSIKTVTKIIENEVFKFILNTKEAAKLNKIKSKSEKKINFEKNDTKNKNIISIKEISSIVYGLNEIIYSIKKNLETKLILKNNITAEESVSMLRVLKESNLYTQLIELLFFPEVQKNSCRVEVIKFIKYIADNTKNNILYFNIPQFTLIFKAINLEKFTSETLIQLDKNIYSPQTIFNTFCNLNCVEHLKNISPHLDDLIIKHCKTATDIMILFDILVPYFNVDFEILSKLLAYCNSHNKNLRKMSYYSFTNIIENKKCLPCVCESFMSSEFTKLPTIKNRLVLLLSCLEKCSGCISSQVNGNTIDFDVFYDPKTTSGALLNSINDHLLNIKAYKEVGKCKISLLNTLISESILCYNQTSAKTREKIKEILSNLITKKYTPYILKNIMHGLNSNNISVVNSSIEYFAAFVVQTKDILKNFYLNIFKELVDTKIKHKECYKSIFVFYKTVFSVIEHRSDVYHALEIVDKICLSGTNKLKCLIKGWIKDLQDDFKSILPPNLRKLMKLKFKKSGKEISMTVTKKGKIELKELYKNVNSDHDIDSD</sequence>
<keyword evidence="3" id="KW-1185">Reference proteome</keyword>
<evidence type="ECO:0000256" key="1">
    <source>
        <dbReference type="SAM" id="MobiDB-lite"/>
    </source>
</evidence>
<dbReference type="AlphaFoldDB" id="J9DUW3"/>
<organism evidence="2 3">
    <name type="scientific">Edhazardia aedis (strain USNM 41457)</name>
    <name type="common">Microsporidian parasite</name>
    <dbReference type="NCBI Taxonomy" id="1003232"/>
    <lineage>
        <taxon>Eukaryota</taxon>
        <taxon>Fungi</taxon>
        <taxon>Fungi incertae sedis</taxon>
        <taxon>Microsporidia</taxon>
        <taxon>Edhazardia</taxon>
    </lineage>
</organism>
<dbReference type="Proteomes" id="UP000003163">
    <property type="component" value="Unassembled WGS sequence"/>
</dbReference>
<evidence type="ECO:0000313" key="3">
    <source>
        <dbReference type="Proteomes" id="UP000003163"/>
    </source>
</evidence>
<protein>
    <submittedName>
        <fullName evidence="2">Uncharacterized protein</fullName>
    </submittedName>
</protein>
<proteinExistence type="predicted"/>
<dbReference type="EMBL" id="AFBI03000010">
    <property type="protein sequence ID" value="EJW05052.1"/>
    <property type="molecule type" value="Genomic_DNA"/>
</dbReference>
<comment type="caution">
    <text evidence="2">The sequence shown here is derived from an EMBL/GenBank/DDBJ whole genome shotgun (WGS) entry which is preliminary data.</text>
</comment>
<reference evidence="2 3" key="1">
    <citation type="submission" date="2011-08" db="EMBL/GenBank/DDBJ databases">
        <authorList>
            <person name="Liu Z.J."/>
            <person name="Shi F.L."/>
            <person name="Lu J.Q."/>
            <person name="Li M."/>
            <person name="Wang Z.L."/>
        </authorList>
    </citation>
    <scope>NUCLEOTIDE SEQUENCE [LARGE SCALE GENOMIC DNA]</scope>
    <source>
        <strain evidence="2 3">USNM 41457</strain>
    </source>
</reference>